<evidence type="ECO:0000256" key="1">
    <source>
        <dbReference type="SAM" id="Coils"/>
    </source>
</evidence>
<dbReference type="SUPFAM" id="SSF48371">
    <property type="entry name" value="ARM repeat"/>
    <property type="match status" value="1"/>
</dbReference>
<dbReference type="GO" id="GO:0006281">
    <property type="term" value="P:DNA repair"/>
    <property type="evidence" value="ECO:0007669"/>
    <property type="project" value="TreeGrafter"/>
</dbReference>
<proteinExistence type="predicted"/>
<evidence type="ECO:0000256" key="2">
    <source>
        <dbReference type="SAM" id="MobiDB-lite"/>
    </source>
</evidence>
<dbReference type="OrthoDB" id="10477214at2759"/>
<comment type="caution">
    <text evidence="3">The sequence shown here is derived from an EMBL/GenBank/DDBJ whole genome shotgun (WGS) entry which is preliminary data.</text>
</comment>
<reference evidence="3 4" key="1">
    <citation type="submission" date="2016-08" db="EMBL/GenBank/DDBJ databases">
        <title>A Parts List for Fungal Cellulosomes Revealed by Comparative Genomics.</title>
        <authorList>
            <consortium name="DOE Joint Genome Institute"/>
            <person name="Haitjema C.H."/>
            <person name="Gilmore S.P."/>
            <person name="Henske J.K."/>
            <person name="Solomon K.V."/>
            <person name="De Groot R."/>
            <person name="Kuo A."/>
            <person name="Mondo S.J."/>
            <person name="Salamov A.A."/>
            <person name="Labutti K."/>
            <person name="Zhao Z."/>
            <person name="Chiniquy J."/>
            <person name="Barry K."/>
            <person name="Brewer H.M."/>
            <person name="Purvine S.O."/>
            <person name="Wright A.T."/>
            <person name="Boxma B."/>
            <person name="Van Alen T."/>
            <person name="Hackstein J.H."/>
            <person name="Baker S.E."/>
            <person name="Grigoriev I.V."/>
            <person name="O'Malley M.A."/>
        </authorList>
    </citation>
    <scope>NUCLEOTIDE SEQUENCE [LARGE SCALE GENOMIC DNA]</scope>
    <source>
        <strain evidence="3 4">S4</strain>
    </source>
</reference>
<keyword evidence="4" id="KW-1185">Reference proteome</keyword>
<reference evidence="3 4" key="2">
    <citation type="submission" date="2016-08" db="EMBL/GenBank/DDBJ databases">
        <title>Pervasive Adenine N6-methylation of Active Genes in Fungi.</title>
        <authorList>
            <consortium name="DOE Joint Genome Institute"/>
            <person name="Mondo S.J."/>
            <person name="Dannebaum R.O."/>
            <person name="Kuo R.C."/>
            <person name="Labutti K."/>
            <person name="Haridas S."/>
            <person name="Kuo A."/>
            <person name="Salamov A."/>
            <person name="Ahrendt S.R."/>
            <person name="Lipzen A."/>
            <person name="Sullivan W."/>
            <person name="Andreopoulos W.B."/>
            <person name="Clum A."/>
            <person name="Lindquist E."/>
            <person name="Daum C."/>
            <person name="Ramamoorthy G.K."/>
            <person name="Gryganskyi A."/>
            <person name="Culley D."/>
            <person name="Magnuson J.K."/>
            <person name="James T.Y."/>
            <person name="O'Malley M.A."/>
            <person name="Stajich J.E."/>
            <person name="Spatafora J.W."/>
            <person name="Visel A."/>
            <person name="Grigoriev I.V."/>
        </authorList>
    </citation>
    <scope>NUCLEOTIDE SEQUENCE [LARGE SCALE GENOMIC DNA]</scope>
    <source>
        <strain evidence="3 4">S4</strain>
    </source>
</reference>
<organism evidence="3 4">
    <name type="scientific">Anaeromyces robustus</name>
    <dbReference type="NCBI Taxonomy" id="1754192"/>
    <lineage>
        <taxon>Eukaryota</taxon>
        <taxon>Fungi</taxon>
        <taxon>Fungi incertae sedis</taxon>
        <taxon>Chytridiomycota</taxon>
        <taxon>Chytridiomycota incertae sedis</taxon>
        <taxon>Neocallimastigomycetes</taxon>
        <taxon>Neocallimastigales</taxon>
        <taxon>Neocallimastigaceae</taxon>
        <taxon>Anaeromyces</taxon>
    </lineage>
</organism>
<feature type="coiled-coil region" evidence="1">
    <location>
        <begin position="140"/>
        <end position="245"/>
    </location>
</feature>
<dbReference type="InterPro" id="IPR033349">
    <property type="entry name" value="ATRIP"/>
</dbReference>
<accession>A0A1Y1XNS0</accession>
<dbReference type="AlphaFoldDB" id="A0A1Y1XNS0"/>
<dbReference type="InterPro" id="IPR016024">
    <property type="entry name" value="ARM-type_fold"/>
</dbReference>
<gene>
    <name evidence="3" type="ORF">BCR32DRAFT_264582</name>
</gene>
<keyword evidence="1" id="KW-0175">Coiled coil</keyword>
<dbReference type="PANTHER" id="PTHR28594">
    <property type="entry name" value="ATR-INTERACTING PROTEIN"/>
    <property type="match status" value="1"/>
</dbReference>
<dbReference type="PANTHER" id="PTHR28594:SF1">
    <property type="entry name" value="ATR-INTERACTING PROTEIN"/>
    <property type="match status" value="1"/>
</dbReference>
<sequence>MNSNNNDDNNINNIIKSDLNLNSDNSSDSDEKYDSIYADPEEAYQVVNLLSQAYNEGNKNINSKTVQNLINLSNLNTINENVIFDNNIINNNSNNNNNNETTYNNDNKYNNSHQNQIKKNNSIQSNNSHYSSSSILSTYANNEVENIESLKRKLSELQKSFDILKEENKKLTNEKYVKDGEISVIRKRIKSIEQENDSLKKTIINKTKSIEEEKLIERKNFKDEINRLQTELQFKKQEIDELGLSRSHDMLIKKEYDTRKNIDTKPSVHEFPSQSLFLNIPDDLKPSIYTNKSKFLKETESSSKKMKNEEGLFNNNINNNSYNDDDNLNVDIETKNSPEKEILDKVITSDISVQTVDEYPNQSRIITPKYQIPIPNSRFLFIQRLYNINIYSKLIKYIRATNIKQNNNNSQNLIHITIKKLLSCINEIIANSSIPIINLISPLEEFIGLSLKNKNLKMSLTGLKLLFNIILNDDEAKEYILQFPIKNKIIENIHLHLKSILNIVNQFNINKNKEYQDLSSKFKKKISNYLFTILQMMSEEYKNSESLSIYKTYIDENLIIELFNTHQRMNITINIIYWFQHIILNNDIVKYFQNKDVLEAVAILLRYLNNNEKKDDMNIQLNLIRLYSLLIVKDIRTINIIAESHIVISNIIYVLQAKLDLLLDEKAIKDNKNMMSIIKEGIKFIHAIFTKSPDVFKILDSDDSVSYIFIRLLSRLIVSKYYEDSWSYFIDDIYDIINDLLESIIIGTPHENILKSLNPEEYEIVEEMKIKKNFGI</sequence>
<dbReference type="Proteomes" id="UP000193944">
    <property type="component" value="Unassembled WGS sequence"/>
</dbReference>
<dbReference type="GO" id="GO:0000077">
    <property type="term" value="P:DNA damage checkpoint signaling"/>
    <property type="evidence" value="ECO:0007669"/>
    <property type="project" value="InterPro"/>
</dbReference>
<evidence type="ECO:0000313" key="3">
    <source>
        <dbReference type="EMBL" id="ORX86964.1"/>
    </source>
</evidence>
<protein>
    <submittedName>
        <fullName evidence="3">Uncharacterized protein</fullName>
    </submittedName>
</protein>
<dbReference type="EMBL" id="MCFG01000014">
    <property type="protein sequence ID" value="ORX86964.1"/>
    <property type="molecule type" value="Genomic_DNA"/>
</dbReference>
<feature type="region of interest" description="Disordered" evidence="2">
    <location>
        <begin position="92"/>
        <end position="113"/>
    </location>
</feature>
<name>A0A1Y1XNS0_9FUNG</name>
<evidence type="ECO:0000313" key="4">
    <source>
        <dbReference type="Proteomes" id="UP000193944"/>
    </source>
</evidence>